<name>A0A485P992_LYNPA</name>
<reference evidence="1 2" key="1">
    <citation type="submission" date="2019-01" db="EMBL/GenBank/DDBJ databases">
        <authorList>
            <person name="Alioto T."/>
            <person name="Alioto T."/>
        </authorList>
    </citation>
    <scope>NUCLEOTIDE SEQUENCE [LARGE SCALE GENOMIC DNA]</scope>
</reference>
<protein>
    <submittedName>
        <fullName evidence="1">Transcription elongation factor b polypeptide 1</fullName>
    </submittedName>
</protein>
<keyword evidence="1" id="KW-0648">Protein biosynthesis</keyword>
<gene>
    <name evidence="1" type="ORF">LYPA_23C012769</name>
</gene>
<keyword evidence="2" id="KW-1185">Reference proteome</keyword>
<sequence>MEKRKLTMAFKALTSRAKLLSLDGRGLTLTSGTTKASLRGPGQSAAREANEVDFGGIPPPALSKVHADLTYTVRYTHSSNRDA</sequence>
<accession>A0A485P992</accession>
<dbReference type="SUPFAM" id="SSF54695">
    <property type="entry name" value="POZ domain"/>
    <property type="match status" value="1"/>
</dbReference>
<evidence type="ECO:0000313" key="2">
    <source>
        <dbReference type="Proteomes" id="UP000386466"/>
    </source>
</evidence>
<dbReference type="AlphaFoldDB" id="A0A485P992"/>
<dbReference type="GO" id="GO:0003746">
    <property type="term" value="F:translation elongation factor activity"/>
    <property type="evidence" value="ECO:0007669"/>
    <property type="project" value="UniProtKB-KW"/>
</dbReference>
<keyword evidence="1" id="KW-0251">Elongation factor</keyword>
<dbReference type="EMBL" id="CAAGRJ010029394">
    <property type="protein sequence ID" value="VFV40773.1"/>
    <property type="molecule type" value="Genomic_DNA"/>
</dbReference>
<evidence type="ECO:0000313" key="1">
    <source>
        <dbReference type="EMBL" id="VFV40773.1"/>
    </source>
</evidence>
<dbReference type="Proteomes" id="UP000386466">
    <property type="component" value="Unassembled WGS sequence"/>
</dbReference>
<dbReference type="InterPro" id="IPR011333">
    <property type="entry name" value="SKP1/BTB/POZ_sf"/>
</dbReference>
<proteinExistence type="predicted"/>
<organism evidence="1 2">
    <name type="scientific">Lynx pardinus</name>
    <name type="common">Iberian lynx</name>
    <name type="synonym">Felis pardina</name>
    <dbReference type="NCBI Taxonomy" id="191816"/>
    <lineage>
        <taxon>Eukaryota</taxon>
        <taxon>Metazoa</taxon>
        <taxon>Chordata</taxon>
        <taxon>Craniata</taxon>
        <taxon>Vertebrata</taxon>
        <taxon>Euteleostomi</taxon>
        <taxon>Mammalia</taxon>
        <taxon>Eutheria</taxon>
        <taxon>Laurasiatheria</taxon>
        <taxon>Carnivora</taxon>
        <taxon>Feliformia</taxon>
        <taxon>Felidae</taxon>
        <taxon>Felinae</taxon>
        <taxon>Lynx</taxon>
    </lineage>
</organism>